<evidence type="ECO:0000256" key="3">
    <source>
        <dbReference type="ARBA" id="ARBA00022840"/>
    </source>
</evidence>
<keyword evidence="2" id="KW-0547">Nucleotide-binding</keyword>
<evidence type="ECO:0000313" key="5">
    <source>
        <dbReference type="EMBL" id="EHB02552.1"/>
    </source>
</evidence>
<dbReference type="EMBL" id="JH167696">
    <property type="protein sequence ID" value="EHB02552.1"/>
    <property type="molecule type" value="Genomic_DNA"/>
</dbReference>
<accession>G5AZU1</accession>
<dbReference type="Gene3D" id="1.20.1270.10">
    <property type="match status" value="1"/>
</dbReference>
<keyword evidence="3" id="KW-0067">ATP-binding</keyword>
<evidence type="ECO:0000256" key="2">
    <source>
        <dbReference type="ARBA" id="ARBA00022741"/>
    </source>
</evidence>
<dbReference type="Proteomes" id="UP000006813">
    <property type="component" value="Unassembled WGS sequence"/>
</dbReference>
<comment type="similarity">
    <text evidence="1">Belongs to the heat shock protein 70 family.</text>
</comment>
<name>G5AZU1_HETGA</name>
<gene>
    <name evidence="5" type="ORF">GW7_19559</name>
</gene>
<feature type="region of interest" description="Disordered" evidence="4">
    <location>
        <begin position="90"/>
        <end position="117"/>
    </location>
</feature>
<dbReference type="AlphaFoldDB" id="G5AZU1"/>
<organism evidence="5 6">
    <name type="scientific">Heterocephalus glaber</name>
    <name type="common">Naked mole rat</name>
    <dbReference type="NCBI Taxonomy" id="10181"/>
    <lineage>
        <taxon>Eukaryota</taxon>
        <taxon>Metazoa</taxon>
        <taxon>Chordata</taxon>
        <taxon>Craniata</taxon>
        <taxon>Vertebrata</taxon>
        <taxon>Euteleostomi</taxon>
        <taxon>Mammalia</taxon>
        <taxon>Eutheria</taxon>
        <taxon>Euarchontoglires</taxon>
        <taxon>Glires</taxon>
        <taxon>Rodentia</taxon>
        <taxon>Hystricomorpha</taxon>
        <taxon>Bathyergidae</taxon>
        <taxon>Heterocephalus</taxon>
    </lineage>
</organism>
<evidence type="ECO:0000256" key="4">
    <source>
        <dbReference type="SAM" id="MobiDB-lite"/>
    </source>
</evidence>
<dbReference type="FunFam" id="1.20.1270.10:FF:000003">
    <property type="entry name" value="heat shock cognate 71 kDa protein-like"/>
    <property type="match status" value="1"/>
</dbReference>
<protein>
    <submittedName>
        <fullName evidence="5">Heat shock cognate 71 kDa protein</fullName>
    </submittedName>
</protein>
<feature type="compositionally biased region" description="Basic and acidic residues" evidence="4">
    <location>
        <begin position="1"/>
        <end position="11"/>
    </location>
</feature>
<reference evidence="5 6" key="1">
    <citation type="journal article" date="2011" name="Nature">
        <title>Genome sequencing reveals insights into physiology and longevity of the naked mole rat.</title>
        <authorList>
            <person name="Kim E.B."/>
            <person name="Fang X."/>
            <person name="Fushan A.A."/>
            <person name="Huang Z."/>
            <person name="Lobanov A.V."/>
            <person name="Han L."/>
            <person name="Marino S.M."/>
            <person name="Sun X."/>
            <person name="Turanov A.A."/>
            <person name="Yang P."/>
            <person name="Yim S.H."/>
            <person name="Zhao X."/>
            <person name="Kasaikina M.V."/>
            <person name="Stoletzki N."/>
            <person name="Peng C."/>
            <person name="Polak P."/>
            <person name="Xiong Z."/>
            <person name="Kiezun A."/>
            <person name="Zhu Y."/>
            <person name="Chen Y."/>
            <person name="Kryukov G.V."/>
            <person name="Zhang Q."/>
            <person name="Peshkin L."/>
            <person name="Yang L."/>
            <person name="Bronson R.T."/>
            <person name="Buffenstein R."/>
            <person name="Wang B."/>
            <person name="Han C."/>
            <person name="Li Q."/>
            <person name="Chen L."/>
            <person name="Zhao W."/>
            <person name="Sunyaev S.R."/>
            <person name="Park T.J."/>
            <person name="Zhang G."/>
            <person name="Wang J."/>
            <person name="Gladyshev V.N."/>
        </authorList>
    </citation>
    <scope>NUCLEOTIDE SEQUENCE [LARGE SCALE GENOMIC DNA]</scope>
</reference>
<dbReference type="InParanoid" id="G5AZU1"/>
<feature type="compositionally biased region" description="Gly residues" evidence="4">
    <location>
        <begin position="90"/>
        <end position="100"/>
    </location>
</feature>
<feature type="compositionally biased region" description="Polar residues" evidence="4">
    <location>
        <begin position="12"/>
        <end position="24"/>
    </location>
</feature>
<keyword evidence="5" id="KW-0346">Stress response</keyword>
<evidence type="ECO:0000256" key="1">
    <source>
        <dbReference type="ARBA" id="ARBA00007381"/>
    </source>
</evidence>
<dbReference type="STRING" id="10181.G5AZU1"/>
<proteinExistence type="inferred from homology"/>
<dbReference type="InterPro" id="IPR029048">
    <property type="entry name" value="HSP70_C_sf"/>
</dbReference>
<sequence length="141" mass="15787">MLKMRSRDKVSSKNSESYAFNMKTTVEDEKLQGKINGEDKQKILDKCNEIINWLDENQTAEKEEFEHQQKELEKVCNPIITKLYQSAGGMPGRIPGGFPGEGAPPSGGVSTGPTTEEVDEVNLKYRFSIVPHSKTLKDLNL</sequence>
<dbReference type="GO" id="GO:0005524">
    <property type="term" value="F:ATP binding"/>
    <property type="evidence" value="ECO:0007669"/>
    <property type="project" value="UniProtKB-KW"/>
</dbReference>
<feature type="region of interest" description="Disordered" evidence="4">
    <location>
        <begin position="1"/>
        <end position="24"/>
    </location>
</feature>
<dbReference type="SUPFAM" id="SSF100934">
    <property type="entry name" value="Heat shock protein 70kD (HSP70), C-terminal subdomain"/>
    <property type="match status" value="1"/>
</dbReference>
<evidence type="ECO:0000313" key="6">
    <source>
        <dbReference type="Proteomes" id="UP000006813"/>
    </source>
</evidence>